<sequence length="75" mass="8856">MKSNRDFRLLLQWMKNSIKSCCSSRSKVIKCQAQEENNKILRLDMEERKMLPPSVDSPMELLHHRNAQRINSLAE</sequence>
<dbReference type="AlphaFoldDB" id="A0A1J1ILG2"/>
<gene>
    <name evidence="1" type="ORF">CLUMA_CG013671</name>
</gene>
<reference evidence="1 2" key="1">
    <citation type="submission" date="2015-04" db="EMBL/GenBank/DDBJ databases">
        <authorList>
            <person name="Syromyatnikov M.Y."/>
            <person name="Popov V.N."/>
        </authorList>
    </citation>
    <scope>NUCLEOTIDE SEQUENCE [LARGE SCALE GENOMIC DNA]</scope>
</reference>
<accession>A0A1J1ILG2</accession>
<evidence type="ECO:0000313" key="1">
    <source>
        <dbReference type="EMBL" id="CRL00404.1"/>
    </source>
</evidence>
<evidence type="ECO:0000313" key="2">
    <source>
        <dbReference type="Proteomes" id="UP000183832"/>
    </source>
</evidence>
<protein>
    <submittedName>
        <fullName evidence="1">CLUMA_CG013671, isoform A</fullName>
    </submittedName>
</protein>
<organism evidence="1 2">
    <name type="scientific">Clunio marinus</name>
    <dbReference type="NCBI Taxonomy" id="568069"/>
    <lineage>
        <taxon>Eukaryota</taxon>
        <taxon>Metazoa</taxon>
        <taxon>Ecdysozoa</taxon>
        <taxon>Arthropoda</taxon>
        <taxon>Hexapoda</taxon>
        <taxon>Insecta</taxon>
        <taxon>Pterygota</taxon>
        <taxon>Neoptera</taxon>
        <taxon>Endopterygota</taxon>
        <taxon>Diptera</taxon>
        <taxon>Nematocera</taxon>
        <taxon>Chironomoidea</taxon>
        <taxon>Chironomidae</taxon>
        <taxon>Clunio</taxon>
    </lineage>
</organism>
<proteinExistence type="predicted"/>
<keyword evidence="2" id="KW-1185">Reference proteome</keyword>
<name>A0A1J1ILG2_9DIPT</name>
<dbReference type="EMBL" id="CVRI01000054">
    <property type="protein sequence ID" value="CRL00404.1"/>
    <property type="molecule type" value="Genomic_DNA"/>
</dbReference>
<dbReference type="Proteomes" id="UP000183832">
    <property type="component" value="Unassembled WGS sequence"/>
</dbReference>